<organism evidence="8 9">
    <name type="scientific">Rhizoctonia solani AG-3 Rhs1AP</name>
    <dbReference type="NCBI Taxonomy" id="1086054"/>
    <lineage>
        <taxon>Eukaryota</taxon>
        <taxon>Fungi</taxon>
        <taxon>Dikarya</taxon>
        <taxon>Basidiomycota</taxon>
        <taxon>Agaricomycotina</taxon>
        <taxon>Agaricomycetes</taxon>
        <taxon>Cantharellales</taxon>
        <taxon>Ceratobasidiaceae</taxon>
        <taxon>Rhizoctonia</taxon>
    </lineage>
</organism>
<keyword evidence="4" id="KW-0862">Zinc</keyword>
<dbReference type="Proteomes" id="UP000030108">
    <property type="component" value="Unassembled WGS sequence"/>
</dbReference>
<feature type="compositionally biased region" description="Acidic residues" evidence="6">
    <location>
        <begin position="912"/>
        <end position="930"/>
    </location>
</feature>
<dbReference type="GO" id="GO:0005634">
    <property type="term" value="C:nucleus"/>
    <property type="evidence" value="ECO:0007669"/>
    <property type="project" value="UniProtKB-SubCell"/>
</dbReference>
<accession>X8JV13</accession>
<evidence type="ECO:0000313" key="8">
    <source>
        <dbReference type="EMBL" id="EUC67579.1"/>
    </source>
</evidence>
<feature type="compositionally biased region" description="Basic and acidic residues" evidence="6">
    <location>
        <begin position="144"/>
        <end position="155"/>
    </location>
</feature>
<feature type="domain" description="DUF659" evidence="7">
    <location>
        <begin position="368"/>
        <end position="488"/>
    </location>
</feature>
<keyword evidence="3" id="KW-0863">Zinc-finger</keyword>
<feature type="region of interest" description="Disordered" evidence="6">
    <location>
        <begin position="975"/>
        <end position="998"/>
    </location>
</feature>
<feature type="non-terminal residue" evidence="8">
    <location>
        <position position="1011"/>
    </location>
</feature>
<sequence>MTGHPPPAVVDQLKALRDALASLPPKIQSTGPTYPFENFILDEEWLELTGSTQGSVNHTLEVIFGSRHNGQPLVFTSHGPDLLAIVDVLSAHITGLDGENPILIQWISDLHRAATHAQEQDPLDEAIKRNRKPSAKQEILDQDASEKKSNKDKKAAIKTRAIKAKKRTEEEFLWDPLDLRPAQRSDNPRGRKPDPLLDQLTEFVESISNSGIKHWRCSASAAGCVHSQADPRNSIRVFGHAIECSYLSPELVERAAEACIGRSLGAQVEALLKTKAVGGTTKSDNRSSQPSVYAAASAAGRDQRNLKFDYLVLQALCTLSLPPSIIDTPSWKRLIEFLDPHINFKSGNHLAAALIPAEAARVRQLSIQKLRAYRHCTVSFDGATSRQNQSIYTVHITTPDTRDAHFILGHSATGKSHTGEHLKDMLIKCINAVGAKHISAISSDSTGNTRLARELVAGVFPWIIILPDCCHHLNNAAKDICGLECFADANMRLRAIIKFFRQSSYATHHLTAWRRILKVAKGLIVIGNTRFVTLYYAIASLRPCLKIIVELVKSGVVAVNASHPLAWLRDKQAVRAFEDAISLEMALLEPIARSIKCLESSMSTVADVTLFWLATQATLNDYFTDPEKRDELILTEDIIRDVRGIMNGQFAQMIQGPERRMYTTALFLDYFYLGSSLFARKNINPLATTITLPSNTNAPARHTPDADLRANIPQYLVSGAYLCELLIHKVNANRAPEVFDRFSSIEEIVDEFRIQFMNYTRQVSPFDQHHGTTALEYWTKLSRHHDSDILGYLALKLCKILPNSIAEERAVSNITKLNAPGRARQKASTLVQMTQIRQHFQQEEKLIENLEDQNVRTAPTLRFRDMSDLFKSAGKVSVDLQGVGNIGSAASSMDVVEAEAQDDSIVSKSSTYEDDAEIPELSPEEWEQEAGLDDLIEPVEGGSKERFEVEEGTDSINFAEPLLIDLLSDEPVPGATARGGISAKKRGAPADGGALMAEGSRKKFAPELFQF</sequence>
<keyword evidence="5" id="KW-0539">Nucleus</keyword>
<protein>
    <submittedName>
        <fullName evidence="8">DUF659 family protein</fullName>
    </submittedName>
</protein>
<evidence type="ECO:0000256" key="1">
    <source>
        <dbReference type="ARBA" id="ARBA00004123"/>
    </source>
</evidence>
<dbReference type="EMBL" id="JATN01000220">
    <property type="protein sequence ID" value="EUC67579.1"/>
    <property type="molecule type" value="Genomic_DNA"/>
</dbReference>
<dbReference type="PANTHER" id="PTHR46481:SF10">
    <property type="entry name" value="ZINC FINGER BED DOMAIN-CONTAINING PROTEIN 39"/>
    <property type="match status" value="1"/>
</dbReference>
<evidence type="ECO:0000256" key="5">
    <source>
        <dbReference type="ARBA" id="ARBA00023242"/>
    </source>
</evidence>
<evidence type="ECO:0000259" key="7">
    <source>
        <dbReference type="Pfam" id="PF04937"/>
    </source>
</evidence>
<comment type="caution">
    <text evidence="8">The sequence shown here is derived from an EMBL/GenBank/DDBJ whole genome shotgun (WGS) entry which is preliminary data.</text>
</comment>
<dbReference type="InterPro" id="IPR012337">
    <property type="entry name" value="RNaseH-like_sf"/>
</dbReference>
<comment type="subcellular location">
    <subcellularLocation>
        <location evidence="1">Nucleus</location>
    </subcellularLocation>
</comment>
<dbReference type="InterPro" id="IPR007021">
    <property type="entry name" value="DUF659"/>
</dbReference>
<dbReference type="SUPFAM" id="SSF53098">
    <property type="entry name" value="Ribonuclease H-like"/>
    <property type="match status" value="1"/>
</dbReference>
<dbReference type="PANTHER" id="PTHR46481">
    <property type="entry name" value="ZINC FINGER BED DOMAIN-CONTAINING PROTEIN 4"/>
    <property type="match status" value="1"/>
</dbReference>
<evidence type="ECO:0000256" key="2">
    <source>
        <dbReference type="ARBA" id="ARBA00022723"/>
    </source>
</evidence>
<feature type="region of interest" description="Disordered" evidence="6">
    <location>
        <begin position="117"/>
        <end position="156"/>
    </location>
</feature>
<evidence type="ECO:0000256" key="3">
    <source>
        <dbReference type="ARBA" id="ARBA00022771"/>
    </source>
</evidence>
<dbReference type="GO" id="GO:0008270">
    <property type="term" value="F:zinc ion binding"/>
    <property type="evidence" value="ECO:0007669"/>
    <property type="project" value="UniProtKB-KW"/>
</dbReference>
<name>X8JV13_9AGAM</name>
<evidence type="ECO:0000256" key="4">
    <source>
        <dbReference type="ARBA" id="ARBA00022833"/>
    </source>
</evidence>
<gene>
    <name evidence="8" type="ORF">RSOL_523370</name>
</gene>
<dbReference type="AlphaFoldDB" id="X8JV13"/>
<evidence type="ECO:0000256" key="6">
    <source>
        <dbReference type="SAM" id="MobiDB-lite"/>
    </source>
</evidence>
<dbReference type="InterPro" id="IPR052035">
    <property type="entry name" value="ZnF_BED_domain_contain"/>
</dbReference>
<evidence type="ECO:0000313" key="9">
    <source>
        <dbReference type="Proteomes" id="UP000030108"/>
    </source>
</evidence>
<feature type="region of interest" description="Disordered" evidence="6">
    <location>
        <begin position="902"/>
        <end position="930"/>
    </location>
</feature>
<reference evidence="9" key="1">
    <citation type="journal article" date="2014" name="Genome Announc.">
        <title>Draft genome sequence of the plant-pathogenic soil fungus Rhizoctonia solani anastomosis group 3 strain Rhs1AP.</title>
        <authorList>
            <person name="Cubeta M.A."/>
            <person name="Thomas E."/>
            <person name="Dean R.A."/>
            <person name="Jabaji S."/>
            <person name="Neate S.M."/>
            <person name="Tavantzis S."/>
            <person name="Toda T."/>
            <person name="Vilgalys R."/>
            <person name="Bharathan N."/>
            <person name="Fedorova-Abrams N."/>
            <person name="Pakala S.B."/>
            <person name="Pakala S.M."/>
            <person name="Zafar N."/>
            <person name="Joardar V."/>
            <person name="Losada L."/>
            <person name="Nierman W.C."/>
        </authorList>
    </citation>
    <scope>NUCLEOTIDE SEQUENCE [LARGE SCALE GENOMIC DNA]</scope>
    <source>
        <strain evidence="9">AG-3</strain>
    </source>
</reference>
<proteinExistence type="predicted"/>
<dbReference type="OrthoDB" id="3236755at2759"/>
<dbReference type="Pfam" id="PF04937">
    <property type="entry name" value="DUF659"/>
    <property type="match status" value="1"/>
</dbReference>
<keyword evidence="2" id="KW-0479">Metal-binding</keyword>